<accession>A0A8X6IQY4</accession>
<evidence type="ECO:0000313" key="2">
    <source>
        <dbReference type="Proteomes" id="UP000886998"/>
    </source>
</evidence>
<comment type="caution">
    <text evidence="1">The sequence shown here is derived from an EMBL/GenBank/DDBJ whole genome shotgun (WGS) entry which is preliminary data.</text>
</comment>
<keyword evidence="2" id="KW-1185">Reference proteome</keyword>
<proteinExistence type="predicted"/>
<evidence type="ECO:0000313" key="1">
    <source>
        <dbReference type="EMBL" id="GFS56535.1"/>
    </source>
</evidence>
<sequence>MDLEKWQDPFWRHSPYMSTPFPDECSAQFSMFVFFAPVHLNGSGLDILVKTKETRGTVHHSSLGTLFNFRLSRFEFSSRERALFSLYSENSFTHA</sequence>
<dbReference type="AlphaFoldDB" id="A0A8X6IQY4"/>
<name>A0A8X6IQY4_9ARAC</name>
<gene>
    <name evidence="1" type="ORF">TNIN_467591</name>
</gene>
<dbReference type="EMBL" id="BMAV01027129">
    <property type="protein sequence ID" value="GFS56535.1"/>
    <property type="molecule type" value="Genomic_DNA"/>
</dbReference>
<organism evidence="1 2">
    <name type="scientific">Trichonephila inaurata madagascariensis</name>
    <dbReference type="NCBI Taxonomy" id="2747483"/>
    <lineage>
        <taxon>Eukaryota</taxon>
        <taxon>Metazoa</taxon>
        <taxon>Ecdysozoa</taxon>
        <taxon>Arthropoda</taxon>
        <taxon>Chelicerata</taxon>
        <taxon>Arachnida</taxon>
        <taxon>Araneae</taxon>
        <taxon>Araneomorphae</taxon>
        <taxon>Entelegynae</taxon>
        <taxon>Araneoidea</taxon>
        <taxon>Nephilidae</taxon>
        <taxon>Trichonephila</taxon>
        <taxon>Trichonephila inaurata</taxon>
    </lineage>
</organism>
<reference evidence="1" key="1">
    <citation type="submission" date="2020-08" db="EMBL/GenBank/DDBJ databases">
        <title>Multicomponent nature underlies the extraordinary mechanical properties of spider dragline silk.</title>
        <authorList>
            <person name="Kono N."/>
            <person name="Nakamura H."/>
            <person name="Mori M."/>
            <person name="Yoshida Y."/>
            <person name="Ohtoshi R."/>
            <person name="Malay A.D."/>
            <person name="Moran D.A.P."/>
            <person name="Tomita M."/>
            <person name="Numata K."/>
            <person name="Arakawa K."/>
        </authorList>
    </citation>
    <scope>NUCLEOTIDE SEQUENCE</scope>
</reference>
<protein>
    <submittedName>
        <fullName evidence="1">Uncharacterized protein</fullName>
    </submittedName>
</protein>
<dbReference type="Proteomes" id="UP000886998">
    <property type="component" value="Unassembled WGS sequence"/>
</dbReference>